<accession>A0A1C4AAU2</accession>
<proteinExistence type="predicted"/>
<dbReference type="AlphaFoldDB" id="A0A1C4AAU2"/>
<dbReference type="Proteomes" id="UP000196052">
    <property type="component" value="Unassembled WGS sequence"/>
</dbReference>
<organism evidence="1 2">
    <name type="scientific">Bacillus wiedmannii</name>
    <dbReference type="NCBI Taxonomy" id="1890302"/>
    <lineage>
        <taxon>Bacteria</taxon>
        <taxon>Bacillati</taxon>
        <taxon>Bacillota</taxon>
        <taxon>Bacilli</taxon>
        <taxon>Bacillales</taxon>
        <taxon>Bacillaceae</taxon>
        <taxon>Bacillus</taxon>
        <taxon>Bacillus cereus group</taxon>
    </lineage>
</organism>
<dbReference type="RefSeq" id="WP_088121321.1">
    <property type="nucleotide sequence ID" value="NZ_FMBE01000012.1"/>
</dbReference>
<gene>
    <name evidence="1" type="ORF">BC05F1_00763</name>
</gene>
<protein>
    <submittedName>
        <fullName evidence="1">Efflux ABC transporter, permease protein</fullName>
    </submittedName>
</protein>
<evidence type="ECO:0000313" key="2">
    <source>
        <dbReference type="Proteomes" id="UP000196052"/>
    </source>
</evidence>
<reference evidence="2" key="1">
    <citation type="submission" date="2016-08" db="EMBL/GenBank/DDBJ databases">
        <authorList>
            <person name="Loux V."/>
            <person name="Rue O."/>
        </authorList>
    </citation>
    <scope>NUCLEOTIDE SEQUENCE [LARGE SCALE GENOMIC DNA]</scope>
    <source>
        <strain evidence="2">INRA Bc05-F1</strain>
    </source>
</reference>
<accession>A0A2A8GDZ4</accession>
<dbReference type="EMBL" id="FMBE01000012">
    <property type="protein sequence ID" value="SCB91687.1"/>
    <property type="molecule type" value="Genomic_DNA"/>
</dbReference>
<sequence length="328" mass="37955">MSKIMKKSWLPLFFTFIVFGTIAGGISMILSVEEQMSNNINKNTYRISINQNEVETNFTNQDLLSWLNKQRGNFTFYKNIPQEASRLSFSNENTFMYSVEKGKAYINVWNKDDQVVKNGKKYFYFDGREYEVIGYIDTFTNVVANLESSLEATPKESIKGEYFLDAGGNSESLIQDLLTTIQETDNTITISYEKVKQTWINNLLNQKYALFIFLGTSAMLFVSGFTIVLSWVEKYKREMFVRRLSGAGETSLLLRVYTNMLVIRVIGIIIGSSITFLITDVLNLLPYNTVFRLESIVVGIILFFLMDIFYTFPMLFINQRKQLIKIMR</sequence>
<name>A0A1C4AAU2_9BACI</name>
<evidence type="ECO:0000313" key="1">
    <source>
        <dbReference type="EMBL" id="SCB91687.1"/>
    </source>
</evidence>